<dbReference type="GO" id="GO:0043093">
    <property type="term" value="P:FtsZ-dependent cytokinesis"/>
    <property type="evidence" value="ECO:0007669"/>
    <property type="project" value="TreeGrafter"/>
</dbReference>
<keyword evidence="2" id="KW-0132">Cell division</keyword>
<keyword evidence="1" id="KW-1003">Cell membrane</keyword>
<dbReference type="InterPro" id="IPR007060">
    <property type="entry name" value="FtsL/DivIC"/>
</dbReference>
<evidence type="ECO:0000256" key="1">
    <source>
        <dbReference type="ARBA" id="ARBA00022475"/>
    </source>
</evidence>
<proteinExistence type="predicted"/>
<dbReference type="PANTHER" id="PTHR37485">
    <property type="entry name" value="CELL DIVISION PROTEIN FTSB"/>
    <property type="match status" value="1"/>
</dbReference>
<reference evidence="9 10" key="1">
    <citation type="submission" date="2017-03" db="EMBL/GenBank/DDBJ databases">
        <title>Genome sequence of Geothermobacter sp. EPR-M, Deep-Sea Iron Reducer.</title>
        <authorList>
            <person name="Tully B."/>
            <person name="Savalia P."/>
            <person name="Abuyen K."/>
            <person name="Baughan C."/>
            <person name="Romero E."/>
            <person name="Ronkowski C."/>
            <person name="Torres B."/>
            <person name="Tremblay J."/>
            <person name="Trujillo A."/>
            <person name="Tyler M."/>
            <person name="Perez-Rodriguez I."/>
            <person name="Amend J."/>
        </authorList>
    </citation>
    <scope>NUCLEOTIDE SEQUENCE [LARGE SCALE GENOMIC DNA]</scope>
    <source>
        <strain evidence="9 10">EPR-M</strain>
    </source>
</reference>
<dbReference type="InterPro" id="IPR023081">
    <property type="entry name" value="Cell_div_FtsB"/>
</dbReference>
<dbReference type="GO" id="GO:0030428">
    <property type="term" value="C:cell septum"/>
    <property type="evidence" value="ECO:0007669"/>
    <property type="project" value="TreeGrafter"/>
</dbReference>
<protein>
    <recommendedName>
        <fullName evidence="11">Cell division protein FtsB</fullName>
    </recommendedName>
</protein>
<dbReference type="STRING" id="1969733.B5V00_03130"/>
<dbReference type="AlphaFoldDB" id="A0A1X0YDI9"/>
<dbReference type="Proteomes" id="UP000193136">
    <property type="component" value="Unassembled WGS sequence"/>
</dbReference>
<feature type="coiled-coil region" evidence="7">
    <location>
        <begin position="45"/>
        <end position="82"/>
    </location>
</feature>
<evidence type="ECO:0000256" key="4">
    <source>
        <dbReference type="ARBA" id="ARBA00022989"/>
    </source>
</evidence>
<dbReference type="PANTHER" id="PTHR37485:SF1">
    <property type="entry name" value="CELL DIVISION PROTEIN FTSB"/>
    <property type="match status" value="1"/>
</dbReference>
<keyword evidence="4" id="KW-1133">Transmembrane helix</keyword>
<dbReference type="OrthoDB" id="5520945at2"/>
<feature type="region of interest" description="Disordered" evidence="8">
    <location>
        <begin position="95"/>
        <end position="125"/>
    </location>
</feature>
<comment type="caution">
    <text evidence="9">The sequence shown here is derived from an EMBL/GenBank/DDBJ whole genome shotgun (WGS) entry which is preliminary data.</text>
</comment>
<evidence type="ECO:0000313" key="10">
    <source>
        <dbReference type="Proteomes" id="UP000193136"/>
    </source>
</evidence>
<keyword evidence="5" id="KW-0472">Membrane</keyword>
<dbReference type="EMBL" id="NAAD01000002">
    <property type="protein sequence ID" value="ORJ63054.1"/>
    <property type="molecule type" value="Genomic_DNA"/>
</dbReference>
<evidence type="ECO:0000256" key="8">
    <source>
        <dbReference type="SAM" id="MobiDB-lite"/>
    </source>
</evidence>
<keyword evidence="6" id="KW-0131">Cell cycle</keyword>
<keyword evidence="10" id="KW-1185">Reference proteome</keyword>
<dbReference type="Pfam" id="PF04977">
    <property type="entry name" value="DivIC"/>
    <property type="match status" value="1"/>
</dbReference>
<dbReference type="RefSeq" id="WP_085009294.1">
    <property type="nucleotide sequence ID" value="NZ_NAAD01000002.1"/>
</dbReference>
<sequence>MTEPFSFRRRFRFPLWWLLPLLLLAGFALLGDNGVLRLWKGYQQRQELRTRVEQLRDENRRLRQEIEALKNDRRTIEDLARRKLGMVRPDELVYQFPPTGKTGTATEKRSSGDGSAALTPRSTER</sequence>
<keyword evidence="7" id="KW-0175">Coiled coil</keyword>
<keyword evidence="3" id="KW-0812">Transmembrane</keyword>
<gene>
    <name evidence="9" type="ORF">B5V00_03130</name>
</gene>
<evidence type="ECO:0000256" key="7">
    <source>
        <dbReference type="SAM" id="Coils"/>
    </source>
</evidence>
<organism evidence="9 10">
    <name type="scientific">Geothermobacter hydrogeniphilus</name>
    <dbReference type="NCBI Taxonomy" id="1969733"/>
    <lineage>
        <taxon>Bacteria</taxon>
        <taxon>Pseudomonadati</taxon>
        <taxon>Thermodesulfobacteriota</taxon>
        <taxon>Desulfuromonadia</taxon>
        <taxon>Desulfuromonadales</taxon>
        <taxon>Geothermobacteraceae</taxon>
        <taxon>Geothermobacter</taxon>
    </lineage>
</organism>
<name>A0A1X0YDI9_9BACT</name>
<evidence type="ECO:0008006" key="11">
    <source>
        <dbReference type="Google" id="ProtNLM"/>
    </source>
</evidence>
<evidence type="ECO:0000313" key="9">
    <source>
        <dbReference type="EMBL" id="ORJ63054.1"/>
    </source>
</evidence>
<evidence type="ECO:0000256" key="2">
    <source>
        <dbReference type="ARBA" id="ARBA00022618"/>
    </source>
</evidence>
<evidence type="ECO:0000256" key="5">
    <source>
        <dbReference type="ARBA" id="ARBA00023136"/>
    </source>
</evidence>
<evidence type="ECO:0000256" key="3">
    <source>
        <dbReference type="ARBA" id="ARBA00022692"/>
    </source>
</evidence>
<accession>A0A1X0YDI9</accession>
<evidence type="ECO:0000256" key="6">
    <source>
        <dbReference type="ARBA" id="ARBA00023306"/>
    </source>
</evidence>